<dbReference type="AlphaFoldDB" id="A1ZF69"/>
<protein>
    <submittedName>
        <fullName evidence="1">Uncharacterized protein</fullName>
    </submittedName>
</protein>
<gene>
    <name evidence="1" type="ORF">M23134_07581</name>
</gene>
<proteinExistence type="predicted"/>
<name>A1ZF69_MICM2</name>
<dbReference type="EMBL" id="AAWS01000004">
    <property type="protein sequence ID" value="EAY31171.1"/>
    <property type="molecule type" value="Genomic_DNA"/>
</dbReference>
<evidence type="ECO:0000313" key="1">
    <source>
        <dbReference type="EMBL" id="EAY31171.1"/>
    </source>
</evidence>
<reference evidence="1 2" key="1">
    <citation type="submission" date="2007-01" db="EMBL/GenBank/DDBJ databases">
        <authorList>
            <person name="Haygood M."/>
            <person name="Podell S."/>
            <person name="Anderson C."/>
            <person name="Hopkinson B."/>
            <person name="Roe K."/>
            <person name="Barbeau K."/>
            <person name="Gaasterland T."/>
            <person name="Ferriera S."/>
            <person name="Johnson J."/>
            <person name="Kravitz S."/>
            <person name="Beeson K."/>
            <person name="Sutton G."/>
            <person name="Rogers Y.-H."/>
            <person name="Friedman R."/>
            <person name="Frazier M."/>
            <person name="Venter J.C."/>
        </authorList>
    </citation>
    <scope>NUCLEOTIDE SEQUENCE [LARGE SCALE GENOMIC DNA]</scope>
    <source>
        <strain evidence="1 2">ATCC 23134</strain>
    </source>
</reference>
<comment type="caution">
    <text evidence="1">The sequence shown here is derived from an EMBL/GenBank/DDBJ whole genome shotgun (WGS) entry which is preliminary data.</text>
</comment>
<accession>A1ZF69</accession>
<organism evidence="1 2">
    <name type="scientific">Microscilla marina ATCC 23134</name>
    <dbReference type="NCBI Taxonomy" id="313606"/>
    <lineage>
        <taxon>Bacteria</taxon>
        <taxon>Pseudomonadati</taxon>
        <taxon>Bacteroidota</taxon>
        <taxon>Cytophagia</taxon>
        <taxon>Cytophagales</taxon>
        <taxon>Microscillaceae</taxon>
        <taxon>Microscilla</taxon>
    </lineage>
</organism>
<keyword evidence="2" id="KW-1185">Reference proteome</keyword>
<evidence type="ECO:0000313" key="2">
    <source>
        <dbReference type="Proteomes" id="UP000004095"/>
    </source>
</evidence>
<dbReference type="Proteomes" id="UP000004095">
    <property type="component" value="Unassembled WGS sequence"/>
</dbReference>
<sequence length="68" mass="8415">MEWYYAVWKPKMEEKFGLRIHRKLFTTEEWFRKCVEVGRTEIRRKYPNSTVHQMDIKMCESLKEAITT</sequence>